<evidence type="ECO:0000256" key="2">
    <source>
        <dbReference type="ARBA" id="ARBA00023157"/>
    </source>
</evidence>
<dbReference type="PROSITE" id="PS00615">
    <property type="entry name" value="C_TYPE_LECTIN_1"/>
    <property type="match status" value="1"/>
</dbReference>
<dbReference type="Pfam" id="PF00059">
    <property type="entry name" value="Lectin_C"/>
    <property type="match status" value="1"/>
</dbReference>
<dbReference type="Proteomes" id="UP001217089">
    <property type="component" value="Unassembled WGS sequence"/>
</dbReference>
<protein>
    <recommendedName>
        <fullName evidence="3">C-type lectin domain-containing protein</fullName>
    </recommendedName>
</protein>
<dbReference type="CDD" id="cd00037">
    <property type="entry name" value="CLECT"/>
    <property type="match status" value="1"/>
</dbReference>
<dbReference type="PANTHER" id="PTHR22799">
    <property type="entry name" value="TETRANECTIN-RELATED"/>
    <property type="match status" value="1"/>
</dbReference>
<dbReference type="InterPro" id="IPR016187">
    <property type="entry name" value="CTDL_fold"/>
</dbReference>
<evidence type="ECO:0000313" key="5">
    <source>
        <dbReference type="Proteomes" id="UP001217089"/>
    </source>
</evidence>
<dbReference type="InterPro" id="IPR016186">
    <property type="entry name" value="C-type_lectin-like/link_sf"/>
</dbReference>
<dbReference type="SUPFAM" id="SSF56436">
    <property type="entry name" value="C-type lectin-like"/>
    <property type="match status" value="1"/>
</dbReference>
<accession>A0ABQ9F413</accession>
<dbReference type="PROSITE" id="PS50041">
    <property type="entry name" value="C_TYPE_LECTIN_2"/>
    <property type="match status" value="1"/>
</dbReference>
<dbReference type="InterPro" id="IPR001304">
    <property type="entry name" value="C-type_lectin-like"/>
</dbReference>
<dbReference type="InterPro" id="IPR018378">
    <property type="entry name" value="C-type_lectin_CS"/>
</dbReference>
<gene>
    <name evidence="4" type="ORF">KUTeg_009498</name>
</gene>
<dbReference type="Gene3D" id="3.10.100.10">
    <property type="entry name" value="Mannose-Binding Protein A, subunit A"/>
    <property type="match status" value="1"/>
</dbReference>
<evidence type="ECO:0000256" key="1">
    <source>
        <dbReference type="ARBA" id="ARBA00022734"/>
    </source>
</evidence>
<evidence type="ECO:0000259" key="3">
    <source>
        <dbReference type="PROSITE" id="PS50041"/>
    </source>
</evidence>
<dbReference type="InterPro" id="IPR051663">
    <property type="entry name" value="CLec_Tetranectin-domain"/>
</dbReference>
<dbReference type="PANTHER" id="PTHR22799:SF6">
    <property type="entry name" value="C-TYPE LECTIN DOMAIN FAMILY 4 MEMBER M-LIKE"/>
    <property type="match status" value="1"/>
</dbReference>
<sequence length="107" mass="12223">MTSHFNIFPAKDGFWIHATDSAVEGIWNYSSTGSHILYSNWSPGNPNNDGNQDCAATVRWANFDWDDDQCNANQSFICEKNVMVFLYSHSKQEGIGIYKLYTRLYNA</sequence>
<keyword evidence="1" id="KW-0430">Lectin</keyword>
<proteinExistence type="predicted"/>
<reference evidence="4 5" key="1">
    <citation type="submission" date="2022-12" db="EMBL/GenBank/DDBJ databases">
        <title>Chromosome-level genome of Tegillarca granosa.</title>
        <authorList>
            <person name="Kim J."/>
        </authorList>
    </citation>
    <scope>NUCLEOTIDE SEQUENCE [LARGE SCALE GENOMIC DNA]</scope>
    <source>
        <strain evidence="4">Teg-2019</strain>
        <tissue evidence="4">Adductor muscle</tissue>
    </source>
</reference>
<dbReference type="EMBL" id="JARBDR010000440">
    <property type="protein sequence ID" value="KAJ8312125.1"/>
    <property type="molecule type" value="Genomic_DNA"/>
</dbReference>
<feature type="domain" description="C-type lectin" evidence="3">
    <location>
        <begin position="1"/>
        <end position="79"/>
    </location>
</feature>
<comment type="caution">
    <text evidence="4">The sequence shown here is derived from an EMBL/GenBank/DDBJ whole genome shotgun (WGS) entry which is preliminary data.</text>
</comment>
<keyword evidence="2" id="KW-1015">Disulfide bond</keyword>
<organism evidence="4 5">
    <name type="scientific">Tegillarca granosa</name>
    <name type="common">Malaysian cockle</name>
    <name type="synonym">Anadara granosa</name>
    <dbReference type="NCBI Taxonomy" id="220873"/>
    <lineage>
        <taxon>Eukaryota</taxon>
        <taxon>Metazoa</taxon>
        <taxon>Spiralia</taxon>
        <taxon>Lophotrochozoa</taxon>
        <taxon>Mollusca</taxon>
        <taxon>Bivalvia</taxon>
        <taxon>Autobranchia</taxon>
        <taxon>Pteriomorphia</taxon>
        <taxon>Arcoida</taxon>
        <taxon>Arcoidea</taxon>
        <taxon>Arcidae</taxon>
        <taxon>Tegillarca</taxon>
    </lineage>
</organism>
<evidence type="ECO:0000313" key="4">
    <source>
        <dbReference type="EMBL" id="KAJ8312125.1"/>
    </source>
</evidence>
<keyword evidence="5" id="KW-1185">Reference proteome</keyword>
<name>A0ABQ9F413_TEGGR</name>